<dbReference type="PANTHER" id="PTHR15588:SF8">
    <property type="entry name" value="U6 SNRNA-ASSOCIATED SM-LIKE PROTEIN LSM1"/>
    <property type="match status" value="1"/>
</dbReference>
<sequence length="124" mass="14090">MHDSQAKKKETAMLFDNIRNDYKAGLKMSDYPGTMSLVFDLDTPVCVVTTDFQTFIGELSSFDSFGNIVLSRARNRFIYQSGVNDASYGTCYFRTDDIVLIGRIDKDKESEVFQQFKITPPAED</sequence>
<comment type="similarity">
    <text evidence="1">Belongs to the snRNP Sm proteins family.</text>
</comment>
<evidence type="ECO:0000256" key="2">
    <source>
        <dbReference type="ARBA" id="ARBA00022664"/>
    </source>
</evidence>
<evidence type="ECO:0000256" key="3">
    <source>
        <dbReference type="ARBA" id="ARBA00022884"/>
    </source>
</evidence>
<accession>A0ABR2K9S3</accession>
<keyword evidence="3" id="KW-0694">RNA-binding</keyword>
<name>A0ABR2K9S3_9EUKA</name>
<evidence type="ECO:0000256" key="4">
    <source>
        <dbReference type="ARBA" id="ARBA00023274"/>
    </source>
</evidence>
<protein>
    <submittedName>
        <fullName evidence="6">SM-like, degradation of cytoplasmic mRNAs and positively regulates transcription initiation</fullName>
    </submittedName>
</protein>
<dbReference type="Proteomes" id="UP001470230">
    <property type="component" value="Unassembled WGS sequence"/>
</dbReference>
<dbReference type="Gene3D" id="2.30.30.100">
    <property type="match status" value="1"/>
</dbReference>
<dbReference type="InterPro" id="IPR044642">
    <property type="entry name" value="PTHR15588"/>
</dbReference>
<organism evidence="6 7">
    <name type="scientific">Tritrichomonas musculus</name>
    <dbReference type="NCBI Taxonomy" id="1915356"/>
    <lineage>
        <taxon>Eukaryota</taxon>
        <taxon>Metamonada</taxon>
        <taxon>Parabasalia</taxon>
        <taxon>Tritrichomonadida</taxon>
        <taxon>Tritrichomonadidae</taxon>
        <taxon>Tritrichomonas</taxon>
    </lineage>
</organism>
<keyword evidence="2" id="KW-0507">mRNA processing</keyword>
<keyword evidence="4" id="KW-0687">Ribonucleoprotein</keyword>
<keyword evidence="7" id="KW-1185">Reference proteome</keyword>
<evidence type="ECO:0000256" key="1">
    <source>
        <dbReference type="ARBA" id="ARBA00006850"/>
    </source>
</evidence>
<dbReference type="Pfam" id="PF01423">
    <property type="entry name" value="LSM"/>
    <property type="match status" value="1"/>
</dbReference>
<dbReference type="PANTHER" id="PTHR15588">
    <property type="entry name" value="LSM1"/>
    <property type="match status" value="1"/>
</dbReference>
<dbReference type="InterPro" id="IPR001163">
    <property type="entry name" value="Sm_dom_euk/arc"/>
</dbReference>
<dbReference type="EMBL" id="JAPFFF010000006">
    <property type="protein sequence ID" value="KAK8887526.1"/>
    <property type="molecule type" value="Genomic_DNA"/>
</dbReference>
<evidence type="ECO:0000259" key="5">
    <source>
        <dbReference type="PROSITE" id="PS52002"/>
    </source>
</evidence>
<gene>
    <name evidence="6" type="ORF">M9Y10_038575</name>
</gene>
<dbReference type="InterPro" id="IPR010920">
    <property type="entry name" value="LSM_dom_sf"/>
</dbReference>
<dbReference type="InterPro" id="IPR047575">
    <property type="entry name" value="Sm"/>
</dbReference>
<dbReference type="PROSITE" id="PS52002">
    <property type="entry name" value="SM"/>
    <property type="match status" value="1"/>
</dbReference>
<dbReference type="SUPFAM" id="SSF50182">
    <property type="entry name" value="Sm-like ribonucleoproteins"/>
    <property type="match status" value="1"/>
</dbReference>
<proteinExistence type="inferred from homology"/>
<evidence type="ECO:0000313" key="7">
    <source>
        <dbReference type="Proteomes" id="UP001470230"/>
    </source>
</evidence>
<evidence type="ECO:0000313" key="6">
    <source>
        <dbReference type="EMBL" id="KAK8887526.1"/>
    </source>
</evidence>
<reference evidence="6 7" key="1">
    <citation type="submission" date="2024-04" db="EMBL/GenBank/DDBJ databases">
        <title>Tritrichomonas musculus Genome.</title>
        <authorList>
            <person name="Alves-Ferreira E."/>
            <person name="Grigg M."/>
            <person name="Lorenzi H."/>
            <person name="Galac M."/>
        </authorList>
    </citation>
    <scope>NUCLEOTIDE SEQUENCE [LARGE SCALE GENOMIC DNA]</scope>
    <source>
        <strain evidence="6 7">EAF2021</strain>
    </source>
</reference>
<comment type="caution">
    <text evidence="6">The sequence shown here is derived from an EMBL/GenBank/DDBJ whole genome shotgun (WGS) entry which is preliminary data.</text>
</comment>
<feature type="domain" description="Sm" evidence="5">
    <location>
        <begin position="32"/>
        <end position="107"/>
    </location>
</feature>